<dbReference type="Proteomes" id="UP000028781">
    <property type="component" value="Chromosome"/>
</dbReference>
<keyword evidence="6" id="KW-0663">Pyridoxal phosphate</keyword>
<comment type="cofactor">
    <cofactor evidence="1 7">
        <name>pyridoxal 5'-phosphate</name>
        <dbReference type="ChEBI" id="CHEBI:597326"/>
    </cofactor>
</comment>
<dbReference type="RefSeq" id="WP_048202174.1">
    <property type="nucleotide sequence ID" value="NZ_CP009149.1"/>
</dbReference>
<dbReference type="SUPFAM" id="SSF53383">
    <property type="entry name" value="PLP-dependent transferases"/>
    <property type="match status" value="1"/>
</dbReference>
<dbReference type="CDD" id="cd00609">
    <property type="entry name" value="AAT_like"/>
    <property type="match status" value="1"/>
</dbReference>
<keyword evidence="10" id="KW-1185">Reference proteome</keyword>
<sequence length="374" mass="42634">MLSKRLLNFESFEVMDILALAQNLENEGKKVIHLEIGEPDFNTPKPIVDEGIKALKEGNTHYTDSRGILELREKIGELYKDKYKADVNPDNIIITGGSSLGLFFALSSIIDEGDEVLIQNPSYPCYKNFIRFLGAEPVFCDFTVESLEKALSDKTKAIIINSPSNPLGEVIDKEVYEFAYENIPYIISDEIYNGLVYEGKCYSAIEFDENLEKTILVNGFSKLYAMTGWRIGYVISNENIIDAILKLQQNLFISAPTISQYAALKAFEKETEKEINNMIKEFDRRRKLVLKYVKDFGWEVNNPIGAYYVFPNIGKDGREFAYKLLKEKYVALTPGIGFGSKGKNHIRISYANSYENIKEGLERIKEFLDENNDN</sequence>
<dbReference type="STRING" id="1301915.JH146_1215"/>
<accession>A0A076LGT9</accession>
<dbReference type="EC" id="2.6.1.-" evidence="7"/>
<dbReference type="GO" id="GO:0030170">
    <property type="term" value="F:pyridoxal phosphate binding"/>
    <property type="evidence" value="ECO:0007669"/>
    <property type="project" value="InterPro"/>
</dbReference>
<evidence type="ECO:0000256" key="4">
    <source>
        <dbReference type="ARBA" id="ARBA00022576"/>
    </source>
</evidence>
<keyword evidence="5 7" id="KW-0808">Transferase</keyword>
<evidence type="ECO:0000256" key="2">
    <source>
        <dbReference type="ARBA" id="ARBA00007441"/>
    </source>
</evidence>
<dbReference type="InterPro" id="IPR015421">
    <property type="entry name" value="PyrdxlP-dep_Trfase_major"/>
</dbReference>
<evidence type="ECO:0000256" key="6">
    <source>
        <dbReference type="ARBA" id="ARBA00022898"/>
    </source>
</evidence>
<evidence type="ECO:0000313" key="9">
    <source>
        <dbReference type="EMBL" id="AIJ06057.1"/>
    </source>
</evidence>
<comment type="subunit">
    <text evidence="3">Homodimer.</text>
</comment>
<proteinExistence type="inferred from homology"/>
<dbReference type="PANTHER" id="PTHR46383">
    <property type="entry name" value="ASPARTATE AMINOTRANSFERASE"/>
    <property type="match status" value="1"/>
</dbReference>
<name>A0A076LGT9_9EURY</name>
<evidence type="ECO:0000256" key="5">
    <source>
        <dbReference type="ARBA" id="ARBA00022679"/>
    </source>
</evidence>
<dbReference type="PROSITE" id="PS00105">
    <property type="entry name" value="AA_TRANSFER_CLASS_1"/>
    <property type="match status" value="1"/>
</dbReference>
<feature type="domain" description="Aminotransferase class I/classII large" evidence="8">
    <location>
        <begin position="29"/>
        <end position="364"/>
    </location>
</feature>
<dbReference type="KEGG" id="mjh:JH146_1215"/>
<gene>
    <name evidence="9" type="ORF">JH146_1215</name>
</gene>
<dbReference type="HOGENOM" id="CLU_017584_4_3_2"/>
<dbReference type="OrthoDB" id="372018at2157"/>
<keyword evidence="4 7" id="KW-0032">Aminotransferase</keyword>
<comment type="similarity">
    <text evidence="2 7">Belongs to the class-I pyridoxal-phosphate-dependent aminotransferase family.</text>
</comment>
<dbReference type="GO" id="GO:0008483">
    <property type="term" value="F:transaminase activity"/>
    <property type="evidence" value="ECO:0007669"/>
    <property type="project" value="UniProtKB-KW"/>
</dbReference>
<evidence type="ECO:0000259" key="8">
    <source>
        <dbReference type="Pfam" id="PF00155"/>
    </source>
</evidence>
<dbReference type="Gene3D" id="3.40.640.10">
    <property type="entry name" value="Type I PLP-dependent aspartate aminotransferase-like (Major domain)"/>
    <property type="match status" value="1"/>
</dbReference>
<dbReference type="Gene3D" id="3.90.1150.10">
    <property type="entry name" value="Aspartate Aminotransferase, domain 1"/>
    <property type="match status" value="1"/>
</dbReference>
<dbReference type="AlphaFoldDB" id="A0A076LGT9"/>
<dbReference type="GO" id="GO:0006520">
    <property type="term" value="P:amino acid metabolic process"/>
    <property type="evidence" value="ECO:0007669"/>
    <property type="project" value="InterPro"/>
</dbReference>
<evidence type="ECO:0000256" key="1">
    <source>
        <dbReference type="ARBA" id="ARBA00001933"/>
    </source>
</evidence>
<dbReference type="InterPro" id="IPR015422">
    <property type="entry name" value="PyrdxlP-dep_Trfase_small"/>
</dbReference>
<protein>
    <recommendedName>
        <fullName evidence="7">Aminotransferase</fullName>
        <ecNumber evidence="7">2.6.1.-</ecNumber>
    </recommendedName>
</protein>
<dbReference type="InterPro" id="IPR004839">
    <property type="entry name" value="Aminotransferase_I/II_large"/>
</dbReference>
<dbReference type="GeneID" id="24891834"/>
<dbReference type="PANTHER" id="PTHR46383:SF3">
    <property type="entry name" value="ASPARTATE AMINOTRANSFERASE-RELATED"/>
    <property type="match status" value="1"/>
</dbReference>
<dbReference type="Pfam" id="PF00155">
    <property type="entry name" value="Aminotran_1_2"/>
    <property type="match status" value="1"/>
</dbReference>
<evidence type="ECO:0000256" key="3">
    <source>
        <dbReference type="ARBA" id="ARBA00011738"/>
    </source>
</evidence>
<dbReference type="InterPro" id="IPR004838">
    <property type="entry name" value="NHTrfase_class1_PyrdxlP-BS"/>
</dbReference>
<evidence type="ECO:0000256" key="7">
    <source>
        <dbReference type="RuleBase" id="RU000481"/>
    </source>
</evidence>
<dbReference type="InterPro" id="IPR050596">
    <property type="entry name" value="AspAT/PAT-like"/>
</dbReference>
<evidence type="ECO:0000313" key="10">
    <source>
        <dbReference type="Proteomes" id="UP000028781"/>
    </source>
</evidence>
<dbReference type="EMBL" id="CP009149">
    <property type="protein sequence ID" value="AIJ06057.1"/>
    <property type="molecule type" value="Genomic_DNA"/>
</dbReference>
<dbReference type="InterPro" id="IPR015424">
    <property type="entry name" value="PyrdxlP-dep_Trfase"/>
</dbReference>
<reference evidence="9 10" key="1">
    <citation type="journal article" date="2015" name="Int. J. Syst. Evol. Microbiol.">
        <title>M ethanocaldococcus bathoardescens sp. nov., a hyperthermophilic methanogen isolated from a volcanically active deep-sea hydrothermal vent.</title>
        <authorList>
            <person name="Stewart L.C."/>
            <person name="Jung J.H."/>
            <person name="Kim Y.T."/>
            <person name="Kwon S.W."/>
            <person name="Park C.S."/>
            <person name="Holden J.F."/>
        </authorList>
    </citation>
    <scope>NUCLEOTIDE SEQUENCE [LARGE SCALE GENOMIC DNA]</scope>
    <source>
        <strain evidence="9 10">JH146</strain>
    </source>
</reference>
<organism evidence="9 10">
    <name type="scientific">Methanocaldococcus bathoardescens</name>
    <dbReference type="NCBI Taxonomy" id="1301915"/>
    <lineage>
        <taxon>Archaea</taxon>
        <taxon>Methanobacteriati</taxon>
        <taxon>Methanobacteriota</taxon>
        <taxon>Methanomada group</taxon>
        <taxon>Methanococci</taxon>
        <taxon>Methanococcales</taxon>
        <taxon>Methanocaldococcaceae</taxon>
        <taxon>Methanocaldococcus</taxon>
    </lineage>
</organism>